<dbReference type="Proteomes" id="UP001628078">
    <property type="component" value="Unassembled WGS sequence"/>
</dbReference>
<name>A0ABQ5JP73_9LACO</name>
<gene>
    <name evidence="6" type="ORF">JCM31185_14210</name>
</gene>
<feature type="transmembrane region" description="Helical" evidence="5">
    <location>
        <begin position="110"/>
        <end position="133"/>
    </location>
</feature>
<comment type="subcellular location">
    <subcellularLocation>
        <location evidence="1">Membrane</location>
        <topology evidence="1">Multi-pass membrane protein</topology>
    </subcellularLocation>
</comment>
<feature type="transmembrane region" description="Helical" evidence="5">
    <location>
        <begin position="164"/>
        <end position="186"/>
    </location>
</feature>
<dbReference type="Pfam" id="PF01943">
    <property type="entry name" value="Polysacc_synt"/>
    <property type="match status" value="1"/>
</dbReference>
<accession>A0ABQ5JP73</accession>
<keyword evidence="4 5" id="KW-0472">Membrane</keyword>
<dbReference type="EMBL" id="BQXO01000003">
    <property type="protein sequence ID" value="GKT06133.1"/>
    <property type="molecule type" value="Genomic_DNA"/>
</dbReference>
<keyword evidence="2 5" id="KW-0812">Transmembrane</keyword>
<evidence type="ECO:0000256" key="3">
    <source>
        <dbReference type="ARBA" id="ARBA00022989"/>
    </source>
</evidence>
<dbReference type="PANTHER" id="PTHR43424">
    <property type="entry name" value="LOCUS PUTATIVE PROTEIN 1-RELATED"/>
    <property type="match status" value="1"/>
</dbReference>
<keyword evidence="7" id="KW-1185">Reference proteome</keyword>
<reference evidence="6 7" key="1">
    <citation type="submission" date="2022-03" db="EMBL/GenBank/DDBJ databases">
        <title>Draft genome sequence of Furfurilactobacillus curtus JCM 31185.</title>
        <authorList>
            <person name="Suzuki S."/>
            <person name="Endo A."/>
            <person name="Kajikawa A."/>
        </authorList>
    </citation>
    <scope>NUCLEOTIDE SEQUENCE [LARGE SCALE GENOMIC DNA]</scope>
    <source>
        <strain evidence="6 7">JCM 31185</strain>
    </source>
</reference>
<dbReference type="InterPro" id="IPR002797">
    <property type="entry name" value="Polysacc_synth"/>
</dbReference>
<dbReference type="CDD" id="cd13128">
    <property type="entry name" value="MATE_Wzx_like"/>
    <property type="match status" value="1"/>
</dbReference>
<evidence type="ECO:0000256" key="5">
    <source>
        <dbReference type="SAM" id="Phobius"/>
    </source>
</evidence>
<dbReference type="InterPro" id="IPR052556">
    <property type="entry name" value="PolySynth_Transporter"/>
</dbReference>
<organism evidence="6 7">
    <name type="scientific">Furfurilactobacillus curtus</name>
    <dbReference type="NCBI Taxonomy" id="1746200"/>
    <lineage>
        <taxon>Bacteria</taxon>
        <taxon>Bacillati</taxon>
        <taxon>Bacillota</taxon>
        <taxon>Bacilli</taxon>
        <taxon>Lactobacillales</taxon>
        <taxon>Lactobacillaceae</taxon>
        <taxon>Furfurilactobacillus</taxon>
    </lineage>
</organism>
<feature type="transmembrane region" description="Helical" evidence="5">
    <location>
        <begin position="438"/>
        <end position="457"/>
    </location>
</feature>
<dbReference type="PANTHER" id="PTHR43424:SF1">
    <property type="entry name" value="LOCUS PUTATIVE PROTEIN 1-RELATED"/>
    <property type="match status" value="1"/>
</dbReference>
<comment type="caution">
    <text evidence="6">The sequence shown here is derived from an EMBL/GenBank/DDBJ whole genome shotgun (WGS) entry which is preliminary data.</text>
</comment>
<feature type="transmembrane region" description="Helical" evidence="5">
    <location>
        <begin position="246"/>
        <end position="265"/>
    </location>
</feature>
<protein>
    <submittedName>
        <fullName evidence="6">Flippase</fullName>
    </submittedName>
</protein>
<feature type="transmembrane region" description="Helical" evidence="5">
    <location>
        <begin position="7"/>
        <end position="29"/>
    </location>
</feature>
<feature type="transmembrane region" description="Helical" evidence="5">
    <location>
        <begin position="285"/>
        <end position="303"/>
    </location>
</feature>
<dbReference type="RefSeq" id="WP_407884012.1">
    <property type="nucleotide sequence ID" value="NZ_BQXO01000003.1"/>
</dbReference>
<keyword evidence="3 5" id="KW-1133">Transmembrane helix</keyword>
<feature type="transmembrane region" description="Helical" evidence="5">
    <location>
        <begin position="315"/>
        <end position="334"/>
    </location>
</feature>
<evidence type="ECO:0000256" key="4">
    <source>
        <dbReference type="ARBA" id="ARBA00023136"/>
    </source>
</evidence>
<evidence type="ECO:0000313" key="6">
    <source>
        <dbReference type="EMBL" id="GKT06133.1"/>
    </source>
</evidence>
<evidence type="ECO:0000256" key="2">
    <source>
        <dbReference type="ARBA" id="ARBA00022692"/>
    </source>
</evidence>
<sequence>MRVLKNYLYNVTYQLLVLIIPLVTIPYLARHLGPTGVGINAYTSSIMSYFALLGSLGISLYGTREIAMVRDNATKRSQLFWEIEGIQFVISMAALLAFYVFVWFQPQYQSYFLLQSITLIGSAVDISWFFMGLEDFRKTVVRDAFVRIISLIVIFTWVKQPQDLWIYILVLALSGLLGNLSLWPYLHDLLTHVPHQRLQIWRHLRPSLILFVPTASMQLYILMNKTFLKHMVSVQASGFMDYSDRIINIALIVVTSLSAVVLPHISNLFAQHDLNAVHRSLYRSFQYVSAIAIPIAFGLYAVASPIVNWLLTPRFGLTGILLMIQAPCIVLIAWNNAIGKQYLIPVNRVRDYTLAVSFGALLNVFLNLGFIHWFGVYGAAYATVGTEVFVTGVELLLVRHQLKFTLLFHNLWKFLVAAAVMNVIVIICQHHLPATLPYFVLEISIGALVYGLGLLALRTDSVTQVLSHLRSH</sequence>
<feature type="transmembrane region" description="Helical" evidence="5">
    <location>
        <begin position="83"/>
        <end position="104"/>
    </location>
</feature>
<feature type="transmembrane region" description="Helical" evidence="5">
    <location>
        <begin position="380"/>
        <end position="398"/>
    </location>
</feature>
<feature type="transmembrane region" description="Helical" evidence="5">
    <location>
        <begin position="410"/>
        <end position="432"/>
    </location>
</feature>
<feature type="transmembrane region" description="Helical" evidence="5">
    <location>
        <begin position="140"/>
        <end position="158"/>
    </location>
</feature>
<evidence type="ECO:0000256" key="1">
    <source>
        <dbReference type="ARBA" id="ARBA00004141"/>
    </source>
</evidence>
<evidence type="ECO:0000313" key="7">
    <source>
        <dbReference type="Proteomes" id="UP001628078"/>
    </source>
</evidence>
<feature type="transmembrane region" description="Helical" evidence="5">
    <location>
        <begin position="41"/>
        <end position="62"/>
    </location>
</feature>
<feature type="transmembrane region" description="Helical" evidence="5">
    <location>
        <begin position="207"/>
        <end position="223"/>
    </location>
</feature>
<feature type="transmembrane region" description="Helical" evidence="5">
    <location>
        <begin position="354"/>
        <end position="374"/>
    </location>
</feature>
<proteinExistence type="predicted"/>